<proteinExistence type="predicted"/>
<dbReference type="AlphaFoldDB" id="A0A1C4G7M4"/>
<sequence>MELVEIRQELEKMAKRLAAFRGSL</sequence>
<dbReference type="EMBL" id="FMAK01000058">
    <property type="protein sequence ID" value="SCB71150.1"/>
    <property type="molecule type" value="Genomic_DNA"/>
</dbReference>
<evidence type="ECO:0000313" key="2">
    <source>
        <dbReference type="Proteomes" id="UP000195696"/>
    </source>
</evidence>
<organism evidence="1 2">
    <name type="scientific">Bacillus mycoides</name>
    <dbReference type="NCBI Taxonomy" id="1405"/>
    <lineage>
        <taxon>Bacteria</taxon>
        <taxon>Bacillati</taxon>
        <taxon>Bacillota</taxon>
        <taxon>Bacilli</taxon>
        <taxon>Bacillales</taxon>
        <taxon>Bacillaceae</taxon>
        <taxon>Bacillus</taxon>
        <taxon>Bacillus cereus group</taxon>
    </lineage>
</organism>
<protein>
    <submittedName>
        <fullName evidence="1">Peptide chain release factor 2</fullName>
    </submittedName>
</protein>
<name>A0A1C4G7M4_BACMY</name>
<gene>
    <name evidence="1" type="ORF">BWGO95_05373</name>
</gene>
<accession>A0A1C4G7M4</accession>
<reference evidence="2" key="1">
    <citation type="submission" date="2016-08" db="EMBL/GenBank/DDBJ databases">
        <authorList>
            <person name="Seilhamer J.J."/>
        </authorList>
    </citation>
    <scope>NUCLEOTIDE SEQUENCE [LARGE SCALE GENOMIC DNA]</scope>
    <source>
        <strain evidence="2">SDA_GO95</strain>
    </source>
</reference>
<evidence type="ECO:0000313" key="1">
    <source>
        <dbReference type="EMBL" id="SCB71150.1"/>
    </source>
</evidence>
<dbReference type="Proteomes" id="UP000195696">
    <property type="component" value="Unassembled WGS sequence"/>
</dbReference>